<evidence type="ECO:0000256" key="3">
    <source>
        <dbReference type="ARBA" id="ARBA00008281"/>
    </source>
</evidence>
<reference evidence="11 12" key="1">
    <citation type="submission" date="2023-03" db="EMBL/GenBank/DDBJ databases">
        <title>Bacillus Genome Sequencing.</title>
        <authorList>
            <person name="Dunlap C."/>
        </authorList>
    </citation>
    <scope>NUCLEOTIDE SEQUENCE [LARGE SCALE GENOMIC DNA]</scope>
    <source>
        <strain evidence="11 12">B-59205</strain>
    </source>
</reference>
<evidence type="ECO:0000256" key="2">
    <source>
        <dbReference type="ARBA" id="ARBA00004162"/>
    </source>
</evidence>
<evidence type="ECO:0000256" key="5">
    <source>
        <dbReference type="ARBA" id="ARBA00022500"/>
    </source>
</evidence>
<keyword evidence="11" id="KW-0282">Flagellum</keyword>
<dbReference type="GO" id="GO:0071978">
    <property type="term" value="P:bacterial-type flagellum-dependent swarming motility"/>
    <property type="evidence" value="ECO:0007669"/>
    <property type="project" value="TreeGrafter"/>
</dbReference>
<proteinExistence type="inferred from homology"/>
<keyword evidence="8 10" id="KW-1133">Transmembrane helix</keyword>
<dbReference type="Pfam" id="PF03748">
    <property type="entry name" value="FliL"/>
    <property type="match status" value="1"/>
</dbReference>
<keyword evidence="12" id="KW-1185">Reference proteome</keyword>
<name>A0AAW9NSA0_9BACL</name>
<dbReference type="InterPro" id="IPR005503">
    <property type="entry name" value="FliL"/>
</dbReference>
<dbReference type="GO" id="GO:0005886">
    <property type="term" value="C:plasma membrane"/>
    <property type="evidence" value="ECO:0007669"/>
    <property type="project" value="UniProtKB-SubCell"/>
</dbReference>
<keyword evidence="4 10" id="KW-1003">Cell membrane</keyword>
<keyword evidence="7 10" id="KW-0283">Flagellar rotation</keyword>
<comment type="subcellular location">
    <subcellularLocation>
        <location evidence="2">Cell membrane</location>
        <topology evidence="2">Single-pass membrane protein</topology>
    </subcellularLocation>
</comment>
<evidence type="ECO:0000313" key="12">
    <source>
        <dbReference type="Proteomes" id="UP001344888"/>
    </source>
</evidence>
<evidence type="ECO:0000256" key="9">
    <source>
        <dbReference type="ARBA" id="ARBA00023136"/>
    </source>
</evidence>
<dbReference type="GO" id="GO:0006935">
    <property type="term" value="P:chemotaxis"/>
    <property type="evidence" value="ECO:0007669"/>
    <property type="project" value="UniProtKB-KW"/>
</dbReference>
<dbReference type="PANTHER" id="PTHR35091">
    <property type="entry name" value="FLAGELLAR PROTEIN FLIL"/>
    <property type="match status" value="1"/>
</dbReference>
<keyword evidence="6 10" id="KW-0812">Transmembrane</keyword>
<dbReference type="AlphaFoldDB" id="A0AAW9NSA0"/>
<evidence type="ECO:0000256" key="4">
    <source>
        <dbReference type="ARBA" id="ARBA00022475"/>
    </source>
</evidence>
<comment type="similarity">
    <text evidence="3 10">Belongs to the FliL family.</text>
</comment>
<evidence type="ECO:0000256" key="10">
    <source>
        <dbReference type="RuleBase" id="RU364125"/>
    </source>
</evidence>
<protein>
    <recommendedName>
        <fullName evidence="10">Flagellar protein FliL</fullName>
    </recommendedName>
</protein>
<sequence>MKSNKLLTIMIIILIAIILVGAIFFVIYLQANKGVQNTEPTIDEIVEASVDVPEIKTNLLDKRYIIIQLKVQTDSKEAAAELEKRLFQVNNIAIQELADMELKQLEGKEGKITLRNTLKSKINELMQDGEVREVYITNYITGQ</sequence>
<evidence type="ECO:0000313" key="11">
    <source>
        <dbReference type="EMBL" id="MEC1179346.1"/>
    </source>
</evidence>
<dbReference type="EMBL" id="JARSFG010000017">
    <property type="protein sequence ID" value="MEC1179346.1"/>
    <property type="molecule type" value="Genomic_DNA"/>
</dbReference>
<evidence type="ECO:0000256" key="6">
    <source>
        <dbReference type="ARBA" id="ARBA00022692"/>
    </source>
</evidence>
<organism evidence="11 12">
    <name type="scientific">Metasolibacillus meyeri</name>
    <dbReference type="NCBI Taxonomy" id="1071052"/>
    <lineage>
        <taxon>Bacteria</taxon>
        <taxon>Bacillati</taxon>
        <taxon>Bacillota</taxon>
        <taxon>Bacilli</taxon>
        <taxon>Bacillales</taxon>
        <taxon>Caryophanaceae</taxon>
        <taxon>Metasolibacillus</taxon>
    </lineage>
</organism>
<keyword evidence="5 10" id="KW-0145">Chemotaxis</keyword>
<dbReference type="Proteomes" id="UP001344888">
    <property type="component" value="Unassembled WGS sequence"/>
</dbReference>
<accession>A0AAW9NSA0</accession>
<dbReference type="GO" id="GO:0009425">
    <property type="term" value="C:bacterial-type flagellum basal body"/>
    <property type="evidence" value="ECO:0007669"/>
    <property type="project" value="InterPro"/>
</dbReference>
<feature type="transmembrane region" description="Helical" evidence="10">
    <location>
        <begin position="6"/>
        <end position="29"/>
    </location>
</feature>
<keyword evidence="9 10" id="KW-0472">Membrane</keyword>
<comment type="caution">
    <text evidence="11">The sequence shown here is derived from an EMBL/GenBank/DDBJ whole genome shotgun (WGS) entry which is preliminary data.</text>
</comment>
<gene>
    <name evidence="11" type="primary">fliL</name>
    <name evidence="11" type="ORF">P9B03_12685</name>
</gene>
<keyword evidence="11" id="KW-0966">Cell projection</keyword>
<dbReference type="RefSeq" id="WP_326123831.1">
    <property type="nucleotide sequence ID" value="NZ_JARSFG010000017.1"/>
</dbReference>
<evidence type="ECO:0000256" key="1">
    <source>
        <dbReference type="ARBA" id="ARBA00002254"/>
    </source>
</evidence>
<keyword evidence="11" id="KW-0969">Cilium</keyword>
<evidence type="ECO:0000256" key="8">
    <source>
        <dbReference type="ARBA" id="ARBA00022989"/>
    </source>
</evidence>
<evidence type="ECO:0000256" key="7">
    <source>
        <dbReference type="ARBA" id="ARBA00022779"/>
    </source>
</evidence>
<comment type="function">
    <text evidence="1 10">Controls the rotational direction of flagella during chemotaxis.</text>
</comment>
<dbReference type="NCBIfam" id="NF005826">
    <property type="entry name" value="PRK07718.1"/>
    <property type="match status" value="1"/>
</dbReference>
<dbReference type="PANTHER" id="PTHR35091:SF2">
    <property type="entry name" value="FLAGELLAR PROTEIN FLIL"/>
    <property type="match status" value="1"/>
</dbReference>